<sequence length="140" mass="15788">MEKFLDTYEEKGIKSIAFPMLGAQNGGLSEEDSLNVMKKYLSQAEIPVEIYSYVPNLPDDIFPNLKLAFLNQDISELKKIIGIPTKQIETIMSAIKSDKINNMVGLHQLRGIGEKGIQKCYSYASNENVNKIQITLFKNE</sequence>
<proteinExistence type="predicted"/>
<dbReference type="InterPro" id="IPR043472">
    <property type="entry name" value="Macro_dom-like"/>
</dbReference>
<protein>
    <recommendedName>
        <fullName evidence="3">Macro domain-containing protein</fullName>
    </recommendedName>
</protein>
<reference evidence="1 2" key="1">
    <citation type="journal article" date="2013" name="Genome Announc.">
        <title>Draft Genome Sequence of Winogradskyella psychrotolerans RS-3T, Isolated from the Marine Transect of Kongsfjorden, Ny-Alesund, Svalbard, Arctic Ocean.</title>
        <authorList>
            <person name="Kumar Pinnaka A."/>
            <person name="Ara S."/>
            <person name="Singh A."/>
            <person name="Shivaji S."/>
        </authorList>
    </citation>
    <scope>NUCLEOTIDE SEQUENCE [LARGE SCALE GENOMIC DNA]</scope>
    <source>
        <strain evidence="1 2">RS-3</strain>
    </source>
</reference>
<dbReference type="EMBL" id="ATMR01000091">
    <property type="protein sequence ID" value="EPR73431.1"/>
    <property type="molecule type" value="Genomic_DNA"/>
</dbReference>
<dbReference type="AlphaFoldDB" id="S7VTM6"/>
<dbReference type="STRING" id="641526.ADIWIN_1461"/>
<dbReference type="SUPFAM" id="SSF52949">
    <property type="entry name" value="Macro domain-like"/>
    <property type="match status" value="1"/>
</dbReference>
<name>S7VTM6_9FLAO</name>
<keyword evidence="2" id="KW-1185">Reference proteome</keyword>
<dbReference type="eggNOG" id="COG2110">
    <property type="taxonomic scope" value="Bacteria"/>
</dbReference>
<evidence type="ECO:0000313" key="2">
    <source>
        <dbReference type="Proteomes" id="UP000014962"/>
    </source>
</evidence>
<comment type="caution">
    <text evidence="1">The sequence shown here is derived from an EMBL/GenBank/DDBJ whole genome shotgun (WGS) entry which is preliminary data.</text>
</comment>
<organism evidence="1 2">
    <name type="scientific">Winogradskyella psychrotolerans RS-3</name>
    <dbReference type="NCBI Taxonomy" id="641526"/>
    <lineage>
        <taxon>Bacteria</taxon>
        <taxon>Pseudomonadati</taxon>
        <taxon>Bacteroidota</taxon>
        <taxon>Flavobacteriia</taxon>
        <taxon>Flavobacteriales</taxon>
        <taxon>Flavobacteriaceae</taxon>
        <taxon>Winogradskyella</taxon>
    </lineage>
</organism>
<accession>S7VTM6</accession>
<gene>
    <name evidence="1" type="ORF">ADIWIN_1461</name>
</gene>
<dbReference type="Gene3D" id="3.40.220.10">
    <property type="entry name" value="Leucine Aminopeptidase, subunit E, domain 1"/>
    <property type="match status" value="1"/>
</dbReference>
<dbReference type="Proteomes" id="UP000014962">
    <property type="component" value="Unassembled WGS sequence"/>
</dbReference>
<evidence type="ECO:0008006" key="3">
    <source>
        <dbReference type="Google" id="ProtNLM"/>
    </source>
</evidence>
<evidence type="ECO:0000313" key="1">
    <source>
        <dbReference type="EMBL" id="EPR73431.1"/>
    </source>
</evidence>